<keyword evidence="2" id="KW-1185">Reference proteome</keyword>
<dbReference type="AlphaFoldDB" id="A0A9X3YLJ8"/>
<reference evidence="1" key="1">
    <citation type="submission" date="2023-02" db="EMBL/GenBank/DDBJ databases">
        <title>Tahibacter soli sp. nov. isolated from soil.</title>
        <authorList>
            <person name="Baek J.H."/>
            <person name="Lee J.K."/>
            <person name="Choi D.G."/>
            <person name="Jeon C.O."/>
        </authorList>
    </citation>
    <scope>NUCLEOTIDE SEQUENCE</scope>
    <source>
        <strain evidence="1">BL</strain>
    </source>
</reference>
<evidence type="ECO:0000313" key="1">
    <source>
        <dbReference type="EMBL" id="MDC8013430.1"/>
    </source>
</evidence>
<dbReference type="Proteomes" id="UP001139971">
    <property type="component" value="Unassembled WGS sequence"/>
</dbReference>
<sequence>MPADQHALLRARLRALPKVLPPAPWRRSTVMAVGGLRAAGFDRDSELLLVVSASGRSVIDCRTGEKIARDPSDYWEDQQLLEAEGIGPLAGKTLRVAGLTGGGLPLYTSDGWSIELAAPDWPDTDVLLKEPDSHPHDSSREQPAAMHKLHTESELRACGFSCTGRSFIVGTPSDLAVYTR</sequence>
<gene>
    <name evidence="1" type="ORF">OD750_012870</name>
</gene>
<proteinExistence type="predicted"/>
<evidence type="ECO:0000313" key="2">
    <source>
        <dbReference type="Proteomes" id="UP001139971"/>
    </source>
</evidence>
<name>A0A9X3YLJ8_9GAMM</name>
<comment type="caution">
    <text evidence="1">The sequence shown here is derived from an EMBL/GenBank/DDBJ whole genome shotgun (WGS) entry which is preliminary data.</text>
</comment>
<dbReference type="RefSeq" id="WP_263545637.1">
    <property type="nucleotide sequence ID" value="NZ_JAOVZO020000017.1"/>
</dbReference>
<dbReference type="EMBL" id="JAOVZO020000017">
    <property type="protein sequence ID" value="MDC8013430.1"/>
    <property type="molecule type" value="Genomic_DNA"/>
</dbReference>
<accession>A0A9X3YLJ8</accession>
<organism evidence="1 2">
    <name type="scientific">Tahibacter soli</name>
    <dbReference type="NCBI Taxonomy" id="2983605"/>
    <lineage>
        <taxon>Bacteria</taxon>
        <taxon>Pseudomonadati</taxon>
        <taxon>Pseudomonadota</taxon>
        <taxon>Gammaproteobacteria</taxon>
        <taxon>Lysobacterales</taxon>
        <taxon>Rhodanobacteraceae</taxon>
        <taxon>Tahibacter</taxon>
    </lineage>
</organism>
<protein>
    <submittedName>
        <fullName evidence="1">Uncharacterized protein</fullName>
    </submittedName>
</protein>